<feature type="compositionally biased region" description="Low complexity" evidence="1">
    <location>
        <begin position="1"/>
        <end position="24"/>
    </location>
</feature>
<dbReference type="GO" id="GO:1904802">
    <property type="term" value="P:RITS complex assembly"/>
    <property type="evidence" value="ECO:0007669"/>
    <property type="project" value="TreeGrafter"/>
</dbReference>
<name>A0AAD4KQH0_9EURO</name>
<feature type="compositionally biased region" description="Polar residues" evidence="1">
    <location>
        <begin position="383"/>
        <end position="408"/>
    </location>
</feature>
<gene>
    <name evidence="3" type="ORF">BGW36DRAFT_320928</name>
</gene>
<dbReference type="Proteomes" id="UP001201262">
    <property type="component" value="Unassembled WGS sequence"/>
</dbReference>
<dbReference type="EMBL" id="JAJTJA010000007">
    <property type="protein sequence ID" value="KAH8696077.1"/>
    <property type="molecule type" value="Genomic_DNA"/>
</dbReference>
<keyword evidence="4" id="KW-1185">Reference proteome</keyword>
<dbReference type="InterPro" id="IPR013243">
    <property type="entry name" value="SCA7_dom"/>
</dbReference>
<evidence type="ECO:0000313" key="4">
    <source>
        <dbReference type="Proteomes" id="UP001201262"/>
    </source>
</evidence>
<proteinExistence type="predicted"/>
<dbReference type="Gene3D" id="6.10.140.670">
    <property type="match status" value="1"/>
</dbReference>
<dbReference type="InterPro" id="IPR037804">
    <property type="entry name" value="SGF73"/>
</dbReference>
<feature type="region of interest" description="Disordered" evidence="1">
    <location>
        <begin position="370"/>
        <end position="408"/>
    </location>
</feature>
<dbReference type="RefSeq" id="XP_046071015.1">
    <property type="nucleotide sequence ID" value="XM_046212639.1"/>
</dbReference>
<feature type="compositionally biased region" description="Acidic residues" evidence="1">
    <location>
        <begin position="149"/>
        <end position="158"/>
    </location>
</feature>
<comment type="caution">
    <text evidence="3">The sequence shown here is derived from an EMBL/GenBank/DDBJ whole genome shotgun (WGS) entry which is preliminary data.</text>
</comment>
<dbReference type="GeneID" id="70242926"/>
<dbReference type="PANTHER" id="PTHR47805:SF1">
    <property type="entry name" value="SAGA-ASSOCIATED FACTOR 73"/>
    <property type="match status" value="1"/>
</dbReference>
<dbReference type="GO" id="GO:0031048">
    <property type="term" value="P:regulatory ncRNA-mediated heterochromatin formation"/>
    <property type="evidence" value="ECO:0007669"/>
    <property type="project" value="TreeGrafter"/>
</dbReference>
<feature type="region of interest" description="Disordered" evidence="1">
    <location>
        <begin position="1"/>
        <end position="93"/>
    </location>
</feature>
<sequence length="408" mass="43660">MTTNGAAGRASSVASNSSNLVDASGYKFSEKDTKPGKIKLKKQASGKAAKPGNKSEPQGNDADAPGSPDGTPVLPEMDAKTMTAFPSGKPREDELETVICKHCKRPQLKQTAAEHIRGCLKAKQEKARKKKEARDAKNQAKVADKDVDDKDDDKDDDGVSGQKSAKKSAVKGMADDGPKKGKKRKADAEDEKDKEPKKKKKKEEPKPKVPKPKGPVDVEKQCGVPLPNGAQCARSLTCKSHSMGAKRAVPGRSLPYDMLLQAYQKKNQARQQKAAIDANAPLQDELENNGPVDSDEERDSVMAAIARSHPTPLVTHTLVPMRKKYHYVRMKEMLSNVLGGVGGGSLFSTNQTNGDSRGFFQMESPTVTTATVLPDTSDDPSKKSTNAQAAANRSSNTAPTKTAVAATS</sequence>
<evidence type="ECO:0000259" key="2">
    <source>
        <dbReference type="PROSITE" id="PS51505"/>
    </source>
</evidence>
<reference evidence="3" key="1">
    <citation type="submission" date="2021-12" db="EMBL/GenBank/DDBJ databases">
        <title>Convergent genome expansion in fungi linked to evolution of root-endophyte symbiosis.</title>
        <authorList>
            <consortium name="DOE Joint Genome Institute"/>
            <person name="Ke Y.-H."/>
            <person name="Bonito G."/>
            <person name="Liao H.-L."/>
            <person name="Looney B."/>
            <person name="Rojas-Flechas A."/>
            <person name="Nash J."/>
            <person name="Hameed K."/>
            <person name="Schadt C."/>
            <person name="Martin F."/>
            <person name="Crous P.W."/>
            <person name="Miettinen O."/>
            <person name="Magnuson J.K."/>
            <person name="Labbe J."/>
            <person name="Jacobson D."/>
            <person name="Doktycz M.J."/>
            <person name="Veneault-Fourrey C."/>
            <person name="Kuo A."/>
            <person name="Mondo S."/>
            <person name="Calhoun S."/>
            <person name="Riley R."/>
            <person name="Ohm R."/>
            <person name="LaButti K."/>
            <person name="Andreopoulos B."/>
            <person name="Pangilinan J."/>
            <person name="Nolan M."/>
            <person name="Tritt A."/>
            <person name="Clum A."/>
            <person name="Lipzen A."/>
            <person name="Daum C."/>
            <person name="Barry K."/>
            <person name="Grigoriev I.V."/>
            <person name="Vilgalys R."/>
        </authorList>
    </citation>
    <scope>NUCLEOTIDE SEQUENCE</scope>
    <source>
        <strain evidence="3">PMI_201</strain>
    </source>
</reference>
<dbReference type="Pfam" id="PF08313">
    <property type="entry name" value="SCA7"/>
    <property type="match status" value="1"/>
</dbReference>
<feature type="domain" description="SCA7" evidence="2">
    <location>
        <begin position="209"/>
        <end position="275"/>
    </location>
</feature>
<dbReference type="PROSITE" id="PS51505">
    <property type="entry name" value="SCA7"/>
    <property type="match status" value="1"/>
</dbReference>
<dbReference type="GO" id="GO:0000124">
    <property type="term" value="C:SAGA complex"/>
    <property type="evidence" value="ECO:0007669"/>
    <property type="project" value="InterPro"/>
</dbReference>
<feature type="region of interest" description="Disordered" evidence="1">
    <location>
        <begin position="121"/>
        <end position="222"/>
    </location>
</feature>
<protein>
    <submittedName>
        <fullName evidence="3">SCA7, zinc-binding domain-containing protein</fullName>
    </submittedName>
</protein>
<dbReference type="PANTHER" id="PTHR47805">
    <property type="entry name" value="SAGA-ASSOCIATED FACTOR 73"/>
    <property type="match status" value="1"/>
</dbReference>
<dbReference type="GO" id="GO:0006357">
    <property type="term" value="P:regulation of transcription by RNA polymerase II"/>
    <property type="evidence" value="ECO:0007669"/>
    <property type="project" value="TreeGrafter"/>
</dbReference>
<dbReference type="AlphaFoldDB" id="A0AAD4KQH0"/>
<feature type="compositionally biased region" description="Basic and acidic residues" evidence="1">
    <location>
        <begin position="191"/>
        <end position="207"/>
    </location>
</feature>
<evidence type="ECO:0000256" key="1">
    <source>
        <dbReference type="SAM" id="MobiDB-lite"/>
    </source>
</evidence>
<feature type="compositionally biased region" description="Basic and acidic residues" evidence="1">
    <location>
        <begin position="132"/>
        <end position="148"/>
    </location>
</feature>
<evidence type="ECO:0000313" key="3">
    <source>
        <dbReference type="EMBL" id="KAH8696077.1"/>
    </source>
</evidence>
<accession>A0AAD4KQH0</accession>
<organism evidence="3 4">
    <name type="scientific">Talaromyces proteolyticus</name>
    <dbReference type="NCBI Taxonomy" id="1131652"/>
    <lineage>
        <taxon>Eukaryota</taxon>
        <taxon>Fungi</taxon>
        <taxon>Dikarya</taxon>
        <taxon>Ascomycota</taxon>
        <taxon>Pezizomycotina</taxon>
        <taxon>Eurotiomycetes</taxon>
        <taxon>Eurotiomycetidae</taxon>
        <taxon>Eurotiales</taxon>
        <taxon>Trichocomaceae</taxon>
        <taxon>Talaromyces</taxon>
        <taxon>Talaromyces sect. Bacilispori</taxon>
    </lineage>
</organism>